<dbReference type="EMBL" id="CP059399">
    <property type="protein sequence ID" value="QLY28442.1"/>
    <property type="molecule type" value="Genomic_DNA"/>
</dbReference>
<dbReference type="RefSeq" id="WP_181579648.1">
    <property type="nucleotide sequence ID" value="NZ_CP059399.1"/>
</dbReference>
<organism evidence="1 2">
    <name type="scientific">Nocardia huaxiensis</name>
    <dbReference type="NCBI Taxonomy" id="2755382"/>
    <lineage>
        <taxon>Bacteria</taxon>
        <taxon>Bacillati</taxon>
        <taxon>Actinomycetota</taxon>
        <taxon>Actinomycetes</taxon>
        <taxon>Mycobacteriales</taxon>
        <taxon>Nocardiaceae</taxon>
        <taxon>Nocardia</taxon>
    </lineage>
</organism>
<reference evidence="1 2" key="1">
    <citation type="submission" date="2020-07" db="EMBL/GenBank/DDBJ databases">
        <authorList>
            <person name="Zhuang K."/>
            <person name="Ran Y."/>
        </authorList>
    </citation>
    <scope>NUCLEOTIDE SEQUENCE [LARGE SCALE GENOMIC DNA]</scope>
    <source>
        <strain evidence="1 2">WCH-YHL-001</strain>
    </source>
</reference>
<protein>
    <submittedName>
        <fullName evidence="1">Uncharacterized protein</fullName>
    </submittedName>
</protein>
<gene>
    <name evidence="1" type="ORF">H0264_24095</name>
</gene>
<evidence type="ECO:0000313" key="2">
    <source>
        <dbReference type="Proteomes" id="UP000515512"/>
    </source>
</evidence>
<accession>A0A7D6V8V0</accession>
<evidence type="ECO:0000313" key="1">
    <source>
        <dbReference type="EMBL" id="QLY28442.1"/>
    </source>
</evidence>
<dbReference type="KEGG" id="nhu:H0264_24095"/>
<sequence>MQFLTTETLGRVADAVAEMGPHVLTHLVDSCHRENAWAELMPMAAAMSADNLRRMADLDIWNADKLTAVTEAAERTGHGDELARLLTAAHEPHD</sequence>
<dbReference type="AlphaFoldDB" id="A0A7D6V8V0"/>
<keyword evidence="2" id="KW-1185">Reference proteome</keyword>
<dbReference type="Proteomes" id="UP000515512">
    <property type="component" value="Chromosome"/>
</dbReference>
<name>A0A7D6V8V0_9NOCA</name>
<proteinExistence type="predicted"/>